<sequence>MSLQRFVQDWAIPAGIGLLLAAAALLLFPQLREGAFGPERDEWSGPASYARAVNRASPAVVNIYTRNAVPQQRHPLLDNPAFRALLESTDLPQFRDRMQSNLGSGVIVNEDGYILTNHHVINQADAIVVYLEDGREARAELVGTEPNFDLAVLKVEMPDLQAIEVGEPEQAQVGDIVLAIGNPFGVGQTVTQGIISATGARNLTNLGAGGYLQNFLQTDAAVNPGNSGGALVDTKGRLLGINTSILDKSGYTGGISFAIPANIALKVMEDIIAHGRVVPGWLGIEAIDLGRAPQLARTFNLPPSTDGMVVTAIYNEGPAYNAGLKPGDVLTHIDGLPLRNGMRGLATMFTLRPGDTVTITFIRDGVESSTEAIVSEPPKPQGETTEQPVPPPTQE</sequence>
<dbReference type="PROSITE" id="PS50106">
    <property type="entry name" value="PDZ"/>
    <property type="match status" value="1"/>
</dbReference>
<dbReference type="OrthoDB" id="9758917at2"/>
<dbReference type="EMBL" id="FNFH01000001">
    <property type="protein sequence ID" value="SDJ65333.1"/>
    <property type="molecule type" value="Genomic_DNA"/>
</dbReference>
<dbReference type="Pfam" id="PF13180">
    <property type="entry name" value="PDZ_2"/>
    <property type="match status" value="1"/>
</dbReference>
<gene>
    <name evidence="5" type="ORF">SAMN05216212_0566</name>
</gene>
<dbReference type="PANTHER" id="PTHR43343">
    <property type="entry name" value="PEPTIDASE S12"/>
    <property type="match status" value="1"/>
</dbReference>
<accession>A0A1G8VH38</accession>
<dbReference type="InterPro" id="IPR051201">
    <property type="entry name" value="Chloro_Bact_Ser_Proteases"/>
</dbReference>
<name>A0A1G8VH38_9GAMM</name>
<dbReference type="STRING" id="658219.SAMN05216212_0566"/>
<dbReference type="SMART" id="SM00228">
    <property type="entry name" value="PDZ"/>
    <property type="match status" value="1"/>
</dbReference>
<dbReference type="InterPro" id="IPR001940">
    <property type="entry name" value="Peptidase_S1C"/>
</dbReference>
<dbReference type="InterPro" id="IPR036034">
    <property type="entry name" value="PDZ_sf"/>
</dbReference>
<dbReference type="Proteomes" id="UP000199305">
    <property type="component" value="Unassembled WGS sequence"/>
</dbReference>
<evidence type="ECO:0000313" key="5">
    <source>
        <dbReference type="EMBL" id="SDJ65333.1"/>
    </source>
</evidence>
<dbReference type="RefSeq" id="WP_091507771.1">
    <property type="nucleotide sequence ID" value="NZ_FNFH01000001.1"/>
</dbReference>
<dbReference type="AlphaFoldDB" id="A0A1G8VH38"/>
<evidence type="ECO:0000256" key="2">
    <source>
        <dbReference type="ARBA" id="ARBA00022801"/>
    </source>
</evidence>
<feature type="domain" description="PDZ" evidence="4">
    <location>
        <begin position="286"/>
        <end position="365"/>
    </location>
</feature>
<dbReference type="Gene3D" id="2.40.10.120">
    <property type="match status" value="1"/>
</dbReference>
<organism evidence="5 6">
    <name type="scientific">Microbulbifer yueqingensis</name>
    <dbReference type="NCBI Taxonomy" id="658219"/>
    <lineage>
        <taxon>Bacteria</taxon>
        <taxon>Pseudomonadati</taxon>
        <taxon>Pseudomonadota</taxon>
        <taxon>Gammaproteobacteria</taxon>
        <taxon>Cellvibrionales</taxon>
        <taxon>Microbulbiferaceae</taxon>
        <taxon>Microbulbifer</taxon>
    </lineage>
</organism>
<dbReference type="PRINTS" id="PR00834">
    <property type="entry name" value="PROTEASES2C"/>
</dbReference>
<dbReference type="GO" id="GO:0004252">
    <property type="term" value="F:serine-type endopeptidase activity"/>
    <property type="evidence" value="ECO:0007669"/>
    <property type="project" value="InterPro"/>
</dbReference>
<evidence type="ECO:0000256" key="3">
    <source>
        <dbReference type="SAM" id="MobiDB-lite"/>
    </source>
</evidence>
<keyword evidence="1 5" id="KW-0645">Protease</keyword>
<dbReference type="GO" id="GO:0006508">
    <property type="term" value="P:proteolysis"/>
    <property type="evidence" value="ECO:0007669"/>
    <property type="project" value="UniProtKB-KW"/>
</dbReference>
<keyword evidence="6" id="KW-1185">Reference proteome</keyword>
<keyword evidence="2" id="KW-0378">Hydrolase</keyword>
<protein>
    <submittedName>
        <fullName evidence="5">Serine protease DegS</fullName>
    </submittedName>
</protein>
<evidence type="ECO:0000313" key="6">
    <source>
        <dbReference type="Proteomes" id="UP000199305"/>
    </source>
</evidence>
<dbReference type="SUPFAM" id="SSF50156">
    <property type="entry name" value="PDZ domain-like"/>
    <property type="match status" value="1"/>
</dbReference>
<dbReference type="Pfam" id="PF13365">
    <property type="entry name" value="Trypsin_2"/>
    <property type="match status" value="1"/>
</dbReference>
<dbReference type="InterPro" id="IPR009003">
    <property type="entry name" value="Peptidase_S1_PA"/>
</dbReference>
<evidence type="ECO:0000259" key="4">
    <source>
        <dbReference type="PROSITE" id="PS50106"/>
    </source>
</evidence>
<reference evidence="6" key="1">
    <citation type="submission" date="2016-10" db="EMBL/GenBank/DDBJ databases">
        <authorList>
            <person name="Varghese N."/>
            <person name="Submissions S."/>
        </authorList>
    </citation>
    <scope>NUCLEOTIDE SEQUENCE [LARGE SCALE GENOMIC DNA]</scope>
    <source>
        <strain evidence="6">CGMCC 1.10658</strain>
    </source>
</reference>
<evidence type="ECO:0000256" key="1">
    <source>
        <dbReference type="ARBA" id="ARBA00022670"/>
    </source>
</evidence>
<dbReference type="InterPro" id="IPR001478">
    <property type="entry name" value="PDZ"/>
</dbReference>
<feature type="region of interest" description="Disordered" evidence="3">
    <location>
        <begin position="368"/>
        <end position="395"/>
    </location>
</feature>
<dbReference type="Gene3D" id="2.30.42.10">
    <property type="match status" value="1"/>
</dbReference>
<proteinExistence type="predicted"/>
<dbReference type="PANTHER" id="PTHR43343:SF3">
    <property type="entry name" value="PROTEASE DO-LIKE 8, CHLOROPLASTIC"/>
    <property type="match status" value="1"/>
</dbReference>
<dbReference type="SUPFAM" id="SSF50494">
    <property type="entry name" value="Trypsin-like serine proteases"/>
    <property type="match status" value="1"/>
</dbReference>